<dbReference type="PANTHER" id="PTHR48187">
    <property type="entry name" value="LD21810P"/>
    <property type="match status" value="1"/>
</dbReference>
<dbReference type="InterPro" id="IPR016024">
    <property type="entry name" value="ARM-type_fold"/>
</dbReference>
<keyword evidence="4" id="KW-1185">Reference proteome</keyword>
<sequence>MTNPVGKWWKAFKHSVAWRLLNIAQNGNQAERLKAVRQLAMIDHLKDWDFRHLAQICDARTAVSLARSGCDTRWFLPAFMHGMFMNPRGLLLEIKNQLNNLNQPNNCVTYFMKKYFTLNIDSLDPYTEAHYEIGTQIMSDDADLMKEIISFLHHITKDEAVSKDFIKKGGLRVLMELKKIFEEDKETLTNLCKTLANMSLAEDCLQDFFESGWVGVLADWQTDHDMRLQPKGDIVFVHGLLGSVFITWRQKDKNYSSELGLYGKNAFYTSETDDVFLVGESKRLNKPGRKNKLQQELDQISDIATKELVEELKTSPELGADWEVVHPDIPLKGSQDCRGEFSVPGNKWDNKDAAEEYTNCWPMDWLPADFPNYRPVVWIGHSMGGILTKLILLKSLDNPDSQVQQIAQNTKGIVFLGVPHRGSPIAKWKQHMQLILSPSIEVKEMEEGAPRLLLWHTQFIQMLKTRLSNVNVVSIAEGSPTMLTTFKFPLRIVTEQSANIHYGDFYILKDDHLSLSKPVFKQSFLYQRLLTVVEQASLEPTSGEKDRNVKSSE</sequence>
<name>T1H1E1_MEGSC</name>
<dbReference type="SUPFAM" id="SSF48371">
    <property type="entry name" value="ARM repeat"/>
    <property type="match status" value="1"/>
</dbReference>
<dbReference type="Proteomes" id="UP000015102">
    <property type="component" value="Unassembled WGS sequence"/>
</dbReference>
<comment type="function">
    <text evidence="1">Involved in inositol deacylation of GPI-anchored proteins which plays important roles in the quality control and ER-associated degradation of GPI-anchored proteins.</text>
</comment>
<dbReference type="EMBL" id="CAQQ02067485">
    <property type="status" value="NOT_ANNOTATED_CDS"/>
    <property type="molecule type" value="Genomic_DNA"/>
</dbReference>
<proteinExistence type="inferred from homology"/>
<dbReference type="HOGENOM" id="CLU_023317_0_0_1"/>
<dbReference type="EnsemblMetazoa" id="MESCA010000-RA">
    <property type="protein sequence ID" value="MESCA010000-PA"/>
    <property type="gene ID" value="MESCA010000"/>
</dbReference>
<dbReference type="InterPro" id="IPR011989">
    <property type="entry name" value="ARM-like"/>
</dbReference>
<feature type="domain" description="GPI inositol-deacylase PGAP1-like alpha/beta" evidence="2">
    <location>
        <begin position="373"/>
        <end position="479"/>
    </location>
</feature>
<dbReference type="AlphaFoldDB" id="T1H1E1"/>
<dbReference type="PANTHER" id="PTHR48187:SF2">
    <property type="entry name" value="LD21810P"/>
    <property type="match status" value="1"/>
</dbReference>
<dbReference type="Pfam" id="PF07819">
    <property type="entry name" value="PGAP1"/>
    <property type="match status" value="1"/>
</dbReference>
<dbReference type="EMBL" id="CAQQ02067484">
    <property type="status" value="NOT_ANNOTATED_CDS"/>
    <property type="molecule type" value="Genomic_DNA"/>
</dbReference>
<reference evidence="3" key="2">
    <citation type="submission" date="2015-06" db="UniProtKB">
        <authorList>
            <consortium name="EnsemblMetazoa"/>
        </authorList>
    </citation>
    <scope>IDENTIFICATION</scope>
</reference>
<evidence type="ECO:0000259" key="2">
    <source>
        <dbReference type="Pfam" id="PF07819"/>
    </source>
</evidence>
<evidence type="ECO:0000313" key="4">
    <source>
        <dbReference type="Proteomes" id="UP000015102"/>
    </source>
</evidence>
<organism evidence="3 4">
    <name type="scientific">Megaselia scalaris</name>
    <name type="common">Humpbacked fly</name>
    <name type="synonym">Phora scalaris</name>
    <dbReference type="NCBI Taxonomy" id="36166"/>
    <lineage>
        <taxon>Eukaryota</taxon>
        <taxon>Metazoa</taxon>
        <taxon>Ecdysozoa</taxon>
        <taxon>Arthropoda</taxon>
        <taxon>Hexapoda</taxon>
        <taxon>Insecta</taxon>
        <taxon>Pterygota</taxon>
        <taxon>Neoptera</taxon>
        <taxon>Endopterygota</taxon>
        <taxon>Diptera</taxon>
        <taxon>Brachycera</taxon>
        <taxon>Muscomorpha</taxon>
        <taxon>Platypezoidea</taxon>
        <taxon>Phoridae</taxon>
        <taxon>Megaseliini</taxon>
        <taxon>Megaselia</taxon>
    </lineage>
</organism>
<keyword evidence="1" id="KW-0256">Endoplasmic reticulum</keyword>
<dbReference type="Gene3D" id="3.40.50.1820">
    <property type="entry name" value="alpha/beta hydrolase"/>
    <property type="match status" value="1"/>
</dbReference>
<comment type="subcellular location">
    <subcellularLocation>
        <location evidence="1">Endoplasmic reticulum membrane</location>
    </subcellularLocation>
</comment>
<keyword evidence="1" id="KW-0813">Transport</keyword>
<keyword evidence="1" id="KW-0378">Hydrolase</keyword>
<dbReference type="GO" id="GO:0005789">
    <property type="term" value="C:endoplasmic reticulum membrane"/>
    <property type="evidence" value="ECO:0007669"/>
    <property type="project" value="UniProtKB-SubCell"/>
</dbReference>
<dbReference type="InterPro" id="IPR029058">
    <property type="entry name" value="AB_hydrolase_fold"/>
</dbReference>
<dbReference type="EMBL" id="CAQQ02067483">
    <property type="status" value="NOT_ANNOTATED_CDS"/>
    <property type="molecule type" value="Genomic_DNA"/>
</dbReference>
<evidence type="ECO:0000313" key="3">
    <source>
        <dbReference type="EnsemblMetazoa" id="MESCA010000-PA"/>
    </source>
</evidence>
<dbReference type="GO" id="GO:0016788">
    <property type="term" value="F:hydrolase activity, acting on ester bonds"/>
    <property type="evidence" value="ECO:0007669"/>
    <property type="project" value="InterPro"/>
</dbReference>
<dbReference type="OMA" id="RRTEYIY"/>
<dbReference type="EC" id="3.1.-.-" evidence="1"/>
<comment type="similarity">
    <text evidence="1">Belongs to the GPI inositol-deacylase family.</text>
</comment>
<dbReference type="GO" id="GO:0015031">
    <property type="term" value="P:protein transport"/>
    <property type="evidence" value="ECO:0007669"/>
    <property type="project" value="UniProtKB-KW"/>
</dbReference>
<keyword evidence="1" id="KW-0653">Protein transport</keyword>
<accession>T1H1E1</accession>
<keyword evidence="1" id="KW-0472">Membrane</keyword>
<reference evidence="4" key="1">
    <citation type="submission" date="2013-02" db="EMBL/GenBank/DDBJ databases">
        <authorList>
            <person name="Hughes D."/>
        </authorList>
    </citation>
    <scope>NUCLEOTIDE SEQUENCE</scope>
    <source>
        <strain>Durham</strain>
        <strain evidence="4">NC isolate 2 -- Noor lab</strain>
    </source>
</reference>
<dbReference type="SUPFAM" id="SSF53474">
    <property type="entry name" value="alpha/beta-Hydrolases"/>
    <property type="match status" value="1"/>
</dbReference>
<dbReference type="InterPro" id="IPR012908">
    <property type="entry name" value="PGAP1-ab_dom-like"/>
</dbReference>
<dbReference type="STRING" id="36166.T1H1E1"/>
<dbReference type="Gene3D" id="1.25.10.10">
    <property type="entry name" value="Leucine-rich Repeat Variant"/>
    <property type="match status" value="1"/>
</dbReference>
<protein>
    <recommendedName>
        <fullName evidence="1">GPI inositol-deacylase</fullName>
        <ecNumber evidence="1">3.1.-.-</ecNumber>
    </recommendedName>
</protein>
<evidence type="ECO:0000256" key="1">
    <source>
        <dbReference type="RuleBase" id="RU365011"/>
    </source>
</evidence>